<evidence type="ECO:0000259" key="2">
    <source>
        <dbReference type="Pfam" id="PF23981"/>
    </source>
</evidence>
<reference evidence="3 4" key="1">
    <citation type="submission" date="2016-10" db="EMBL/GenBank/DDBJ databases">
        <authorList>
            <person name="de Groot N.N."/>
        </authorList>
    </citation>
    <scope>NUCLEOTIDE SEQUENCE [LARGE SCALE GENOMIC DNA]</scope>
    <source>
        <strain evidence="3 4">SP2</strain>
    </source>
</reference>
<dbReference type="Pfam" id="PF23960">
    <property type="entry name" value="DUF7289"/>
    <property type="match status" value="1"/>
</dbReference>
<dbReference type="Pfam" id="PF23981">
    <property type="entry name" value="DUF7305"/>
    <property type="match status" value="1"/>
</dbReference>
<dbReference type="EMBL" id="FORO01000007">
    <property type="protein sequence ID" value="SFI84480.1"/>
    <property type="molecule type" value="Genomic_DNA"/>
</dbReference>
<feature type="transmembrane region" description="Helical" evidence="1">
    <location>
        <begin position="12"/>
        <end position="37"/>
    </location>
</feature>
<dbReference type="RefSeq" id="WP_005579937.1">
    <property type="nucleotide sequence ID" value="NZ_FORO01000007.1"/>
</dbReference>
<dbReference type="InterPro" id="IPR055729">
    <property type="entry name" value="DUF7305"/>
</dbReference>
<proteinExistence type="predicted"/>
<dbReference type="OMA" id="IESEYCL"/>
<sequence length="490" mass="52909">MGFRTREAPTRGQSAIVGLVLLIGMVSLLSVGIFLVADETATSIQQDAEQERVEGAFVELGQQMQTASSTSDVAGGLDLEVGQDGAVVREKSGVISVSSDDLEEDIDDLTIGTVEYESKDGTKIAYEAGAVFRETGNETQVVSAPQIHYDAATDTLTLPVVTATGDEQLDPGGVRFSHADTKTFQEAAVVENESVTITIESDYYRGWERFFEDQTGGSSVRTVDHANQTIDVSVGYIEADEAFEDGILVSETYDGFTNADVDDDDVESGLAPELDPVIEEMIERLEDDEKEHDTLPTTDGTVSSNGTYWKQDELHVDGGLTFDISDGNSTLIVDDEITVDGTLVADADGTDHELKIYTTGNFDLHSGTVAVSGGTASQLQLYGTSDMSVGIQASSYEGTIYAPRDEGWGSIENEVFDPAHCREQVCMQANVEFTGAIMASSVNVHSASVNFEYDPSLEDNDIQLYPDTYTLPPQLTYLNVAHHEIEVENN</sequence>
<feature type="domain" description="DUF7305" evidence="2">
    <location>
        <begin position="258"/>
        <end position="459"/>
    </location>
</feature>
<evidence type="ECO:0000313" key="4">
    <source>
        <dbReference type="Proteomes" id="UP000182829"/>
    </source>
</evidence>
<accession>A0A1I3LIW5</accession>
<organism evidence="3 4">
    <name type="scientific">Natronobacterium gregoryi</name>
    <dbReference type="NCBI Taxonomy" id="44930"/>
    <lineage>
        <taxon>Archaea</taxon>
        <taxon>Methanobacteriati</taxon>
        <taxon>Methanobacteriota</taxon>
        <taxon>Stenosarchaea group</taxon>
        <taxon>Halobacteria</taxon>
        <taxon>Halobacteriales</taxon>
        <taxon>Natrialbaceae</taxon>
        <taxon>Natronobacterium</taxon>
    </lineage>
</organism>
<dbReference type="AlphaFoldDB" id="A0A1I3LIW5"/>
<dbReference type="GeneID" id="14207305"/>
<gene>
    <name evidence="3" type="ORF">SAMN05443661_10728</name>
</gene>
<keyword evidence="1" id="KW-0472">Membrane</keyword>
<evidence type="ECO:0000313" key="3">
    <source>
        <dbReference type="EMBL" id="SFI84480.1"/>
    </source>
</evidence>
<dbReference type="OrthoDB" id="148042at2157"/>
<dbReference type="Proteomes" id="UP000182829">
    <property type="component" value="Unassembled WGS sequence"/>
</dbReference>
<protein>
    <recommendedName>
        <fullName evidence="2">DUF7305 domain-containing protein</fullName>
    </recommendedName>
</protein>
<keyword evidence="1" id="KW-1133">Transmembrane helix</keyword>
<name>A0A1I3LIW5_9EURY</name>
<evidence type="ECO:0000256" key="1">
    <source>
        <dbReference type="SAM" id="Phobius"/>
    </source>
</evidence>
<dbReference type="InterPro" id="IPR055713">
    <property type="entry name" value="DUF7289"/>
</dbReference>
<keyword evidence="1" id="KW-0812">Transmembrane</keyword>